<dbReference type="AlphaFoldDB" id="A0A0G4G6G4"/>
<name>A0A0G4G6G4_9ALVE</name>
<gene>
    <name evidence="2" type="ORF">Cvel_20503</name>
</gene>
<feature type="compositionally biased region" description="Basic residues" evidence="1">
    <location>
        <begin position="424"/>
        <end position="438"/>
    </location>
</feature>
<proteinExistence type="predicted"/>
<feature type="region of interest" description="Disordered" evidence="1">
    <location>
        <begin position="317"/>
        <end position="336"/>
    </location>
</feature>
<dbReference type="EMBL" id="CDMZ01000932">
    <property type="protein sequence ID" value="CEM24176.1"/>
    <property type="molecule type" value="Genomic_DNA"/>
</dbReference>
<sequence length="532" mass="61113">MDDQTVLVRNGMKVATNACITSHRAEFTCHDPLDFRLYFERLTFVCAPDRLMFYPVTEAFNTVREVREKGLLFEFPFSEIAEIGNSWPEKSGLPETPFRRPAFGILRSEPLYVVMKSGHVLVLLYNNACLRGRPDPLEFGKEAHKLLISFRQWREEERRKKVELHASSQWQAVGSFFEKLFSSKPKEKETEEIPQSFPTDFTPGFRVPISRSAAITAAAEERKLMSMALRWLRQTEERAAEWEERKNMQRRSWRERGGKLVTPSVWTHMPFTDDDHISMRSSQASDLVDSARVGEEDDGPGLCTHNECPQEERSIENDRVSSHPFYQPAPETPPPKKERIFLTRSHLQAGTPTGSDPRLPSHWVVLEYDGDPEMPTICETEEADVPGTAWQSFWRHYSPPEWRKYRQNDRTLEETSVQPEKPRARPVKPRTVQLHRKASTSSTPRKQKHSIDQRTASTFPLAAGMSGPKRPPSQRRSPSRTQRRSAPKSHPNSTSAGSSFVRMTEDFFSKWSEVMACCCFRVSTVEGGHAEE</sequence>
<accession>A0A0G4G6G4</accession>
<protein>
    <submittedName>
        <fullName evidence="2">Uncharacterized protein</fullName>
    </submittedName>
</protein>
<feature type="compositionally biased region" description="Basic residues" evidence="1">
    <location>
        <begin position="477"/>
        <end position="487"/>
    </location>
</feature>
<evidence type="ECO:0000313" key="2">
    <source>
        <dbReference type="EMBL" id="CEM24176.1"/>
    </source>
</evidence>
<dbReference type="VEuPathDB" id="CryptoDB:Cvel_20503"/>
<feature type="region of interest" description="Disordered" evidence="1">
    <location>
        <begin position="408"/>
        <end position="498"/>
    </location>
</feature>
<feature type="region of interest" description="Disordered" evidence="1">
    <location>
        <begin position="291"/>
        <end position="311"/>
    </location>
</feature>
<evidence type="ECO:0000256" key="1">
    <source>
        <dbReference type="SAM" id="MobiDB-lite"/>
    </source>
</evidence>
<organism evidence="2">
    <name type="scientific">Chromera velia CCMP2878</name>
    <dbReference type="NCBI Taxonomy" id="1169474"/>
    <lineage>
        <taxon>Eukaryota</taxon>
        <taxon>Sar</taxon>
        <taxon>Alveolata</taxon>
        <taxon>Colpodellida</taxon>
        <taxon>Chromeraceae</taxon>
        <taxon>Chromera</taxon>
    </lineage>
</organism>
<reference evidence="2" key="1">
    <citation type="submission" date="2014-11" db="EMBL/GenBank/DDBJ databases">
        <authorList>
            <person name="Otto D Thomas"/>
            <person name="Naeem Raeece"/>
        </authorList>
    </citation>
    <scope>NUCLEOTIDE SEQUENCE</scope>
</reference>